<dbReference type="Proteomes" id="UP000611629">
    <property type="component" value="Unassembled WGS sequence"/>
</dbReference>
<evidence type="ECO:0000313" key="7">
    <source>
        <dbReference type="Proteomes" id="UP000611629"/>
    </source>
</evidence>
<comment type="catalytic activity">
    <reaction evidence="5">
        <text>L-glutamyl-tRNA(Gln) + L-glutamine + ATP + H2O = L-glutaminyl-tRNA(Gln) + L-glutamate + ADP + phosphate + H(+)</text>
        <dbReference type="Rhea" id="RHEA:17521"/>
        <dbReference type="Rhea" id="RHEA-COMP:9681"/>
        <dbReference type="Rhea" id="RHEA-COMP:9684"/>
        <dbReference type="ChEBI" id="CHEBI:15377"/>
        <dbReference type="ChEBI" id="CHEBI:15378"/>
        <dbReference type="ChEBI" id="CHEBI:29985"/>
        <dbReference type="ChEBI" id="CHEBI:30616"/>
        <dbReference type="ChEBI" id="CHEBI:43474"/>
        <dbReference type="ChEBI" id="CHEBI:58359"/>
        <dbReference type="ChEBI" id="CHEBI:78520"/>
        <dbReference type="ChEBI" id="CHEBI:78521"/>
        <dbReference type="ChEBI" id="CHEBI:456216"/>
    </reaction>
</comment>
<reference evidence="6" key="1">
    <citation type="submission" date="2020-07" db="EMBL/GenBank/DDBJ databases">
        <title>Genomic analysis of a strain of Sedimentibacter Hydroxybenzoicus DSM7310.</title>
        <authorList>
            <person name="Ma S."/>
        </authorList>
    </citation>
    <scope>NUCLEOTIDE SEQUENCE</scope>
    <source>
        <strain evidence="6">DSM 7310</strain>
    </source>
</reference>
<comment type="function">
    <text evidence="3">Allows the formation of correctly charged Asn-tRNA(Asn) or Gln-tRNA(Gln) through the transamidation of misacylated Asp-tRNA(Asn) or Glu-tRNA(Gln) in organisms which lack either or both of asparaginyl-tRNA or glutaminyl-tRNA synthetases. The reaction takes place in the presence of glutamine and ATP through an activated phospho-Asp-tRNA(Asn) or phospho-Glu-tRNA(Gln).</text>
</comment>
<dbReference type="SUPFAM" id="SSF141000">
    <property type="entry name" value="Glu-tRNAGln amidotransferase C subunit"/>
    <property type="match status" value="1"/>
</dbReference>
<keyword evidence="7" id="KW-1185">Reference proteome</keyword>
<accession>A0A974GY07</accession>
<comment type="caution">
    <text evidence="6">The sequence shown here is derived from an EMBL/GenBank/DDBJ whole genome shotgun (WGS) entry which is preliminary data.</text>
</comment>
<evidence type="ECO:0000256" key="5">
    <source>
        <dbReference type="ARBA" id="ARBA00047913"/>
    </source>
</evidence>
<sequence>MVGKDDILKIAKLAKLSVDESKIDELTKDMGEIIEFANTINTAVTNVESEDFDEINNIVNAFHQDEIAESYDRELILKNREGGLDGYFFVKRRSEK</sequence>
<gene>
    <name evidence="6" type="ORF">HZF24_15790</name>
</gene>
<comment type="catalytic activity">
    <reaction evidence="4">
        <text>L-aspartyl-tRNA(Asn) + L-glutamine + ATP + H2O = L-asparaginyl-tRNA(Asn) + L-glutamate + ADP + phosphate + 2 H(+)</text>
        <dbReference type="Rhea" id="RHEA:14513"/>
        <dbReference type="Rhea" id="RHEA-COMP:9674"/>
        <dbReference type="Rhea" id="RHEA-COMP:9677"/>
        <dbReference type="ChEBI" id="CHEBI:15377"/>
        <dbReference type="ChEBI" id="CHEBI:15378"/>
        <dbReference type="ChEBI" id="CHEBI:29985"/>
        <dbReference type="ChEBI" id="CHEBI:30616"/>
        <dbReference type="ChEBI" id="CHEBI:43474"/>
        <dbReference type="ChEBI" id="CHEBI:58359"/>
        <dbReference type="ChEBI" id="CHEBI:78515"/>
        <dbReference type="ChEBI" id="CHEBI:78516"/>
        <dbReference type="ChEBI" id="CHEBI:456216"/>
    </reaction>
</comment>
<comment type="similarity">
    <text evidence="1">Belongs to the GatC family.</text>
</comment>
<evidence type="ECO:0000313" key="6">
    <source>
        <dbReference type="EMBL" id="NYB75610.1"/>
    </source>
</evidence>
<dbReference type="Gene3D" id="1.10.20.60">
    <property type="entry name" value="Glu-tRNAGln amidotransferase C subunit, N-terminal domain"/>
    <property type="match status" value="1"/>
</dbReference>
<evidence type="ECO:0000256" key="2">
    <source>
        <dbReference type="ARBA" id="ARBA00011123"/>
    </source>
</evidence>
<evidence type="ECO:0000256" key="1">
    <source>
        <dbReference type="ARBA" id="ARBA00010757"/>
    </source>
</evidence>
<dbReference type="AlphaFoldDB" id="A0A974GY07"/>
<dbReference type="InterPro" id="IPR036113">
    <property type="entry name" value="Asp/Glu-ADT_sf_sub_c"/>
</dbReference>
<comment type="subunit">
    <text evidence="2">Heterotrimer of A, B and C subunits.</text>
</comment>
<evidence type="ECO:0000256" key="3">
    <source>
        <dbReference type="ARBA" id="ARBA00024799"/>
    </source>
</evidence>
<dbReference type="InterPro" id="IPR003837">
    <property type="entry name" value="GatC"/>
</dbReference>
<name>A0A974GY07_SEDHY</name>
<dbReference type="Pfam" id="PF02686">
    <property type="entry name" value="GatC"/>
    <property type="match status" value="1"/>
</dbReference>
<dbReference type="EMBL" id="JACBNQ010000024">
    <property type="protein sequence ID" value="NYB75610.1"/>
    <property type="molecule type" value="Genomic_DNA"/>
</dbReference>
<dbReference type="GO" id="GO:0006450">
    <property type="term" value="P:regulation of translational fidelity"/>
    <property type="evidence" value="ECO:0007669"/>
    <property type="project" value="InterPro"/>
</dbReference>
<protein>
    <submittedName>
        <fullName evidence="6">Aspartyl/glutamyl-tRNA amidotransferase subunit C</fullName>
    </submittedName>
</protein>
<dbReference type="RefSeq" id="WP_179239327.1">
    <property type="nucleotide sequence ID" value="NZ_JACBNQ010000024.1"/>
</dbReference>
<proteinExistence type="inferred from homology"/>
<evidence type="ECO:0000256" key="4">
    <source>
        <dbReference type="ARBA" id="ARBA00047380"/>
    </source>
</evidence>
<organism evidence="6 7">
    <name type="scientific">Sedimentibacter hydroxybenzoicus DSM 7310</name>
    <dbReference type="NCBI Taxonomy" id="1123245"/>
    <lineage>
        <taxon>Bacteria</taxon>
        <taxon>Bacillati</taxon>
        <taxon>Bacillota</taxon>
        <taxon>Tissierellia</taxon>
        <taxon>Sedimentibacter</taxon>
    </lineage>
</organism>